<dbReference type="Gene3D" id="3.30.460.10">
    <property type="entry name" value="Beta Polymerase, domain 2"/>
    <property type="match status" value="1"/>
</dbReference>
<dbReference type="GO" id="GO:0016779">
    <property type="term" value="F:nucleotidyltransferase activity"/>
    <property type="evidence" value="ECO:0007669"/>
    <property type="project" value="InterPro"/>
</dbReference>
<sequence>MNETIDLFLKKYLDKIKTSFHPQEMWIWGSYIYGKPRKDSDLDVVVISNDFKKYRFIQRSSALTKELKTWADKEIPDIDFLCYTPEEFEKKKSQISLAREITSKGLKVL</sequence>
<dbReference type="AlphaFoldDB" id="A0A2H0XUF9"/>
<proteinExistence type="predicted"/>
<dbReference type="CDD" id="cd05403">
    <property type="entry name" value="NT_KNTase_like"/>
    <property type="match status" value="1"/>
</dbReference>
<dbReference type="PANTHER" id="PTHR33933:SF1">
    <property type="entry name" value="PROTEIN ADENYLYLTRANSFERASE MNTA-RELATED"/>
    <property type="match status" value="1"/>
</dbReference>
<dbReference type="InterPro" id="IPR002934">
    <property type="entry name" value="Polymerase_NTP_transf_dom"/>
</dbReference>
<reference evidence="2 3" key="1">
    <citation type="submission" date="2017-09" db="EMBL/GenBank/DDBJ databases">
        <title>Depth-based differentiation of microbial function through sediment-hosted aquifers and enrichment of novel symbionts in the deep terrestrial subsurface.</title>
        <authorList>
            <person name="Probst A.J."/>
            <person name="Ladd B."/>
            <person name="Jarett J.K."/>
            <person name="Geller-Mcgrath D.E."/>
            <person name="Sieber C.M."/>
            <person name="Emerson J.B."/>
            <person name="Anantharaman K."/>
            <person name="Thomas B.C."/>
            <person name="Malmstrom R."/>
            <person name="Stieglmeier M."/>
            <person name="Klingl A."/>
            <person name="Woyke T."/>
            <person name="Ryan C.M."/>
            <person name="Banfield J.F."/>
        </authorList>
    </citation>
    <scope>NUCLEOTIDE SEQUENCE [LARGE SCALE GENOMIC DNA]</scope>
    <source>
        <strain evidence="2">CG08_land_8_20_14_0_20_45_16</strain>
    </source>
</reference>
<dbReference type="PANTHER" id="PTHR33933">
    <property type="entry name" value="NUCLEOTIDYLTRANSFERASE"/>
    <property type="match status" value="1"/>
</dbReference>
<comment type="caution">
    <text evidence="2">The sequence shown here is derived from an EMBL/GenBank/DDBJ whole genome shotgun (WGS) entry which is preliminary data.</text>
</comment>
<gene>
    <name evidence="2" type="ORF">COT42_07515</name>
</gene>
<accession>A0A2H0XUF9</accession>
<protein>
    <recommendedName>
        <fullName evidence="1">Polymerase nucleotidyl transferase domain-containing protein</fullName>
    </recommendedName>
</protein>
<dbReference type="Proteomes" id="UP000231343">
    <property type="component" value="Unassembled WGS sequence"/>
</dbReference>
<feature type="domain" description="Polymerase nucleotidyl transferase" evidence="1">
    <location>
        <begin position="9"/>
        <end position="57"/>
    </location>
</feature>
<evidence type="ECO:0000313" key="2">
    <source>
        <dbReference type="EMBL" id="PIS28590.1"/>
    </source>
</evidence>
<evidence type="ECO:0000313" key="3">
    <source>
        <dbReference type="Proteomes" id="UP000231343"/>
    </source>
</evidence>
<evidence type="ECO:0000259" key="1">
    <source>
        <dbReference type="Pfam" id="PF01909"/>
    </source>
</evidence>
<dbReference type="Pfam" id="PF01909">
    <property type="entry name" value="NTP_transf_2"/>
    <property type="match status" value="1"/>
</dbReference>
<dbReference type="EMBL" id="PEYM01000126">
    <property type="protein sequence ID" value="PIS28590.1"/>
    <property type="molecule type" value="Genomic_DNA"/>
</dbReference>
<dbReference type="InterPro" id="IPR043519">
    <property type="entry name" value="NT_sf"/>
</dbReference>
<organism evidence="2 3">
    <name type="scientific">Candidatus Saganbacteria bacterium CG08_land_8_20_14_0_20_45_16</name>
    <dbReference type="NCBI Taxonomy" id="2014293"/>
    <lineage>
        <taxon>Bacteria</taxon>
        <taxon>Bacillati</taxon>
        <taxon>Saganbacteria</taxon>
    </lineage>
</organism>
<dbReference type="SUPFAM" id="SSF81301">
    <property type="entry name" value="Nucleotidyltransferase"/>
    <property type="match status" value="1"/>
</dbReference>
<name>A0A2H0XUF9_UNCSA</name>
<dbReference type="InterPro" id="IPR052548">
    <property type="entry name" value="Type_VII_TA_antitoxin"/>
</dbReference>